<comment type="subcellular location">
    <subcellularLocation>
        <location evidence="1">Membrane</location>
        <topology evidence="1">Multi-pass membrane protein</topology>
    </subcellularLocation>
</comment>
<dbReference type="Pfam" id="PF06011">
    <property type="entry name" value="TRP"/>
    <property type="match status" value="1"/>
</dbReference>
<dbReference type="PANTHER" id="PTHR31145:SF5">
    <property type="entry name" value="DUF907 DOMAIN PROTEIN (AFU_ORTHOLOGUE AFUA_2G06100)"/>
    <property type="match status" value="1"/>
</dbReference>
<dbReference type="EMBL" id="QKRW01000019">
    <property type="protein sequence ID" value="RAL63389.1"/>
    <property type="molecule type" value="Genomic_DNA"/>
</dbReference>
<name>A0A395IYH0_9HELO</name>
<evidence type="ECO:0000313" key="9">
    <source>
        <dbReference type="EMBL" id="RAL63389.1"/>
    </source>
</evidence>
<evidence type="ECO:0000259" key="7">
    <source>
        <dbReference type="Pfam" id="PF06011"/>
    </source>
</evidence>
<evidence type="ECO:0000313" key="10">
    <source>
        <dbReference type="Proteomes" id="UP000249056"/>
    </source>
</evidence>
<dbReference type="GO" id="GO:0009272">
    <property type="term" value="P:fungal-type cell wall biogenesis"/>
    <property type="evidence" value="ECO:0007669"/>
    <property type="project" value="TreeGrafter"/>
</dbReference>
<dbReference type="OrthoDB" id="2115177at2759"/>
<proteinExistence type="inferred from homology"/>
<sequence length="196" mass="20971">MSPPRSMLLHTGFQSIQTPSTRVTLAHMYHSYVRFPWELLLPLERKRFQTSISSMIPAIAFSVPDISAVATIVLKDLDTGVEAACVHARCHQWKDHCHCCFVSYVAAGVAGAAAIVGGVSALGAAASGASASGAAATSPSFMECVTWFQGMAMNGMLSVNYPPVYRQFTKNFGFSTGIIPWTAMQQSIDSFRAATG</sequence>
<keyword evidence="10" id="KW-1185">Reference proteome</keyword>
<keyword evidence="4" id="KW-0732">Signal</keyword>
<keyword evidence="3" id="KW-0812">Transmembrane</keyword>
<dbReference type="InterPro" id="IPR010308">
    <property type="entry name" value="TRP_C"/>
</dbReference>
<evidence type="ECO:0000256" key="2">
    <source>
        <dbReference type="ARBA" id="ARBA00010642"/>
    </source>
</evidence>
<dbReference type="GO" id="GO:0055085">
    <property type="term" value="P:transmembrane transport"/>
    <property type="evidence" value="ECO:0007669"/>
    <property type="project" value="TreeGrafter"/>
</dbReference>
<evidence type="ECO:0000256" key="5">
    <source>
        <dbReference type="ARBA" id="ARBA00022989"/>
    </source>
</evidence>
<dbReference type="Pfam" id="PF14558">
    <property type="entry name" value="TRP_N"/>
    <property type="match status" value="1"/>
</dbReference>
<accession>A0A395IYH0</accession>
<dbReference type="Proteomes" id="UP000249056">
    <property type="component" value="Unassembled WGS sequence"/>
</dbReference>
<dbReference type="InterPro" id="IPR032800">
    <property type="entry name" value="TRP_N"/>
</dbReference>
<dbReference type="AlphaFoldDB" id="A0A395IYH0"/>
<evidence type="ECO:0000256" key="1">
    <source>
        <dbReference type="ARBA" id="ARBA00004141"/>
    </source>
</evidence>
<evidence type="ECO:0000259" key="8">
    <source>
        <dbReference type="Pfam" id="PF14558"/>
    </source>
</evidence>
<feature type="domain" description="TRP C-terminal" evidence="7">
    <location>
        <begin position="102"/>
        <end position="196"/>
    </location>
</feature>
<dbReference type="InterPro" id="IPR040241">
    <property type="entry name" value="TRP_Flc/Pkd2-like"/>
</dbReference>
<evidence type="ECO:0000256" key="4">
    <source>
        <dbReference type="ARBA" id="ARBA00022729"/>
    </source>
</evidence>
<reference evidence="9 10" key="1">
    <citation type="submission" date="2018-06" db="EMBL/GenBank/DDBJ databases">
        <title>Genome Sequence of the Brown Rot Fungal Pathogen Monilinia fructigena.</title>
        <authorList>
            <person name="Landi L."/>
            <person name="De Miccolis Angelini R.M."/>
            <person name="Pollastro S."/>
            <person name="Abate D."/>
            <person name="Faretra F."/>
            <person name="Romanazzi G."/>
        </authorList>
    </citation>
    <scope>NUCLEOTIDE SEQUENCE [LARGE SCALE GENOMIC DNA]</scope>
    <source>
        <strain evidence="9 10">Mfrg269</strain>
    </source>
</reference>
<comment type="similarity">
    <text evidence="2">Belongs to the transient receptor potential (TRP) ion channel family.</text>
</comment>
<keyword evidence="6" id="KW-0472">Membrane</keyword>
<dbReference type="GO" id="GO:0016020">
    <property type="term" value="C:membrane"/>
    <property type="evidence" value="ECO:0007669"/>
    <property type="project" value="UniProtKB-SubCell"/>
</dbReference>
<feature type="domain" description="ML-like" evidence="8">
    <location>
        <begin position="49"/>
        <end position="89"/>
    </location>
</feature>
<comment type="caution">
    <text evidence="9">The sequence shown here is derived from an EMBL/GenBank/DDBJ whole genome shotgun (WGS) entry which is preliminary data.</text>
</comment>
<evidence type="ECO:0000256" key="3">
    <source>
        <dbReference type="ARBA" id="ARBA00022692"/>
    </source>
</evidence>
<evidence type="ECO:0000256" key="6">
    <source>
        <dbReference type="ARBA" id="ARBA00023136"/>
    </source>
</evidence>
<organism evidence="9 10">
    <name type="scientific">Monilinia fructigena</name>
    <dbReference type="NCBI Taxonomy" id="38457"/>
    <lineage>
        <taxon>Eukaryota</taxon>
        <taxon>Fungi</taxon>
        <taxon>Dikarya</taxon>
        <taxon>Ascomycota</taxon>
        <taxon>Pezizomycotina</taxon>
        <taxon>Leotiomycetes</taxon>
        <taxon>Helotiales</taxon>
        <taxon>Sclerotiniaceae</taxon>
        <taxon>Monilinia</taxon>
    </lineage>
</organism>
<protein>
    <submittedName>
        <fullName evidence="9">Uncharacterized protein</fullName>
    </submittedName>
</protein>
<gene>
    <name evidence="9" type="ORF">DID88_003813</name>
</gene>
<dbReference type="PANTHER" id="PTHR31145">
    <property type="entry name" value="INTEGRAL MEMBRANE PROTEIN (AFU_ORTHOLOGUE AFUA_7G01610)"/>
    <property type="match status" value="1"/>
</dbReference>
<keyword evidence="5" id="KW-1133">Transmembrane helix</keyword>